<feature type="transmembrane region" description="Helical" evidence="9">
    <location>
        <begin position="342"/>
        <end position="365"/>
    </location>
</feature>
<evidence type="ECO:0000256" key="8">
    <source>
        <dbReference type="ARBA" id="ARBA00023136"/>
    </source>
</evidence>
<evidence type="ECO:0000256" key="1">
    <source>
        <dbReference type="ARBA" id="ARBA00004141"/>
    </source>
</evidence>
<dbReference type="PANTHER" id="PTHR30576:SF4">
    <property type="entry name" value="UNDECAPRENYL-PHOSPHATE GALACTOSE PHOSPHOTRANSFERASE"/>
    <property type="match status" value="1"/>
</dbReference>
<dbReference type="PANTHER" id="PTHR30576">
    <property type="entry name" value="COLANIC BIOSYNTHESIS UDP-GLUCOSE LIPID CARRIER TRANSFERASE"/>
    <property type="match status" value="1"/>
</dbReference>
<feature type="transmembrane region" description="Helical" evidence="9">
    <location>
        <begin position="115"/>
        <end position="135"/>
    </location>
</feature>
<evidence type="ECO:0000256" key="2">
    <source>
        <dbReference type="ARBA" id="ARBA00004236"/>
    </source>
</evidence>
<evidence type="ECO:0000256" key="6">
    <source>
        <dbReference type="ARBA" id="ARBA00022692"/>
    </source>
</evidence>
<dbReference type="GO" id="GO:0000271">
    <property type="term" value="P:polysaccharide biosynthetic process"/>
    <property type="evidence" value="ECO:0007669"/>
    <property type="project" value="InterPro"/>
</dbReference>
<feature type="domain" description="Bacterial sugar transferase" evidence="10">
    <location>
        <begin position="337"/>
        <end position="533"/>
    </location>
</feature>
<evidence type="ECO:0000256" key="3">
    <source>
        <dbReference type="ARBA" id="ARBA00006464"/>
    </source>
</evidence>
<keyword evidence="6 9" id="KW-0812">Transmembrane</keyword>
<proteinExistence type="inferred from homology"/>
<gene>
    <name evidence="11" type="ORF">SAMN05421753_103165</name>
</gene>
<evidence type="ECO:0000256" key="9">
    <source>
        <dbReference type="SAM" id="Phobius"/>
    </source>
</evidence>
<evidence type="ECO:0000259" key="10">
    <source>
        <dbReference type="Pfam" id="PF02397"/>
    </source>
</evidence>
<keyword evidence="7 9" id="KW-1133">Transmembrane helix</keyword>
<sequence length="539" mass="59215">MPTIPAKLSSKTDYNHANNVAEALLAQASGKGSTGALGKDLTVSIPISGRVHTQSPASAYDAPPFLYNLAQNLRTGLPLLIMDCVGLAIAMVAASFCAALVAGFGVRSLPYGTQLLTNGAVFVLVYGLLGLYPGVAANPIVELKHMVLGTLTAGLILLVASLTFGVPQLSEVVFTVALTGFSVILVPVLRCTSRELFSGFHWWGQPAIVIGSGDAAVELLNTLRRKRCSGLRPLGIMCDRGENSSNAKVSAEYLGSLDEIPQVASENRVFWALIAMSESGPAALAKILPHCGSIPNMIVVPRYESMPTLWSRTQDLGGVLGVHVRERLLSPTSQFCKRAFDILAVSLGCLVLLPFLVPLFLAAWVCIKRCSPGPMFYSQERVGKGGRRFRAWKFRTMVLNADEALEKYLAENPEMRKEWDVSQKLRRDPRIIPGIGHLLRKSSLDEIPQLWNVWIGDMSLVGPRPFFAQQECFYGDVLQLYQKVRPGITGLWQISGRNHTTFEDRVNYDAYYVRNWSLWLDIFILGRTVRTVLFREGAF</sequence>
<dbReference type="GO" id="GO:0005886">
    <property type="term" value="C:plasma membrane"/>
    <property type="evidence" value="ECO:0007669"/>
    <property type="project" value="UniProtKB-SubCell"/>
</dbReference>
<evidence type="ECO:0000313" key="11">
    <source>
        <dbReference type="EMBL" id="SFH83981.1"/>
    </source>
</evidence>
<evidence type="ECO:0000256" key="5">
    <source>
        <dbReference type="ARBA" id="ARBA00022679"/>
    </source>
</evidence>
<dbReference type="RefSeq" id="WP_092048186.1">
    <property type="nucleotide sequence ID" value="NZ_FOQD01000003.1"/>
</dbReference>
<dbReference type="Pfam" id="PF13727">
    <property type="entry name" value="CoA_binding_3"/>
    <property type="match status" value="1"/>
</dbReference>
<dbReference type="NCBIfam" id="TIGR03022">
    <property type="entry name" value="WbaP_sugtrans"/>
    <property type="match status" value="1"/>
</dbReference>
<accession>A0A1I3DBW3</accession>
<feature type="transmembrane region" description="Helical" evidence="9">
    <location>
        <begin position="79"/>
        <end position="103"/>
    </location>
</feature>
<feature type="transmembrane region" description="Helical" evidence="9">
    <location>
        <begin position="172"/>
        <end position="189"/>
    </location>
</feature>
<dbReference type="AlphaFoldDB" id="A0A1I3DBW3"/>
<evidence type="ECO:0000256" key="4">
    <source>
        <dbReference type="ARBA" id="ARBA00022475"/>
    </source>
</evidence>
<dbReference type="GO" id="GO:0016780">
    <property type="term" value="F:phosphotransferase activity, for other substituted phosphate groups"/>
    <property type="evidence" value="ECO:0007669"/>
    <property type="project" value="TreeGrafter"/>
</dbReference>
<dbReference type="EMBL" id="FOQD01000003">
    <property type="protein sequence ID" value="SFH83981.1"/>
    <property type="molecule type" value="Genomic_DNA"/>
</dbReference>
<keyword evidence="4" id="KW-1003">Cell membrane</keyword>
<dbReference type="NCBIfam" id="TIGR03025">
    <property type="entry name" value="EPS_sugtrans"/>
    <property type="match status" value="1"/>
</dbReference>
<dbReference type="Proteomes" id="UP000199518">
    <property type="component" value="Unassembled WGS sequence"/>
</dbReference>
<dbReference type="InterPro" id="IPR017475">
    <property type="entry name" value="EPS_sugar_tfrase"/>
</dbReference>
<feature type="transmembrane region" description="Helical" evidence="9">
    <location>
        <begin position="147"/>
        <end position="166"/>
    </location>
</feature>
<evidence type="ECO:0000256" key="7">
    <source>
        <dbReference type="ARBA" id="ARBA00022989"/>
    </source>
</evidence>
<keyword evidence="5 11" id="KW-0808">Transferase</keyword>
<dbReference type="InterPro" id="IPR003362">
    <property type="entry name" value="Bact_transf"/>
</dbReference>
<name>A0A1I3DBW3_9PLAN</name>
<keyword evidence="8 9" id="KW-0472">Membrane</keyword>
<dbReference type="InterPro" id="IPR017472">
    <property type="entry name" value="Undecaprenyl-P_galact_Ptfrase"/>
</dbReference>
<keyword evidence="12" id="KW-1185">Reference proteome</keyword>
<dbReference type="STRING" id="1576369.SAMN05421753_103165"/>
<dbReference type="Pfam" id="PF02397">
    <property type="entry name" value="Bac_transf"/>
    <property type="match status" value="1"/>
</dbReference>
<dbReference type="OrthoDB" id="9766874at2"/>
<protein>
    <submittedName>
        <fullName evidence="11">Undecaprenyl-phosphate galactose phosphotransferase, WbaP/exopolysaccharide biosynthesis polyprenyl glycosylphosphotransferase</fullName>
    </submittedName>
</protein>
<organism evidence="11 12">
    <name type="scientific">Planctomicrobium piriforme</name>
    <dbReference type="NCBI Taxonomy" id="1576369"/>
    <lineage>
        <taxon>Bacteria</taxon>
        <taxon>Pseudomonadati</taxon>
        <taxon>Planctomycetota</taxon>
        <taxon>Planctomycetia</taxon>
        <taxon>Planctomycetales</taxon>
        <taxon>Planctomycetaceae</taxon>
        <taxon>Planctomicrobium</taxon>
    </lineage>
</organism>
<comment type="similarity">
    <text evidence="3">Belongs to the bacterial sugar transferase family.</text>
</comment>
<reference evidence="12" key="1">
    <citation type="submission" date="2016-10" db="EMBL/GenBank/DDBJ databases">
        <authorList>
            <person name="Varghese N."/>
            <person name="Submissions S."/>
        </authorList>
    </citation>
    <scope>NUCLEOTIDE SEQUENCE [LARGE SCALE GENOMIC DNA]</scope>
    <source>
        <strain evidence="12">DSM 26348</strain>
    </source>
</reference>
<evidence type="ECO:0000313" key="12">
    <source>
        <dbReference type="Proteomes" id="UP000199518"/>
    </source>
</evidence>
<dbReference type="Gene3D" id="3.40.50.720">
    <property type="entry name" value="NAD(P)-binding Rossmann-like Domain"/>
    <property type="match status" value="1"/>
</dbReference>
<comment type="subcellular location">
    <subcellularLocation>
        <location evidence="2">Cell membrane</location>
    </subcellularLocation>
    <subcellularLocation>
        <location evidence="1">Membrane</location>
        <topology evidence="1">Multi-pass membrane protein</topology>
    </subcellularLocation>
</comment>